<dbReference type="AlphaFoldDB" id="A0A9P5REM3"/>
<comment type="caution">
    <text evidence="2">The sequence shown here is derived from an EMBL/GenBank/DDBJ whole genome shotgun (WGS) entry which is preliminary data.</text>
</comment>
<feature type="region of interest" description="Disordered" evidence="1">
    <location>
        <begin position="274"/>
        <end position="333"/>
    </location>
</feature>
<gene>
    <name evidence="2" type="ORF">BG015_004353</name>
</gene>
<keyword evidence="3" id="KW-1185">Reference proteome</keyword>
<feature type="region of interest" description="Disordered" evidence="1">
    <location>
        <begin position="445"/>
        <end position="587"/>
    </location>
</feature>
<organism evidence="2 3">
    <name type="scientific">Linnemannia schmuckeri</name>
    <dbReference type="NCBI Taxonomy" id="64567"/>
    <lineage>
        <taxon>Eukaryota</taxon>
        <taxon>Fungi</taxon>
        <taxon>Fungi incertae sedis</taxon>
        <taxon>Mucoromycota</taxon>
        <taxon>Mortierellomycotina</taxon>
        <taxon>Mortierellomycetes</taxon>
        <taxon>Mortierellales</taxon>
        <taxon>Mortierellaceae</taxon>
        <taxon>Linnemannia</taxon>
    </lineage>
</organism>
<feature type="region of interest" description="Disordered" evidence="1">
    <location>
        <begin position="600"/>
        <end position="642"/>
    </location>
</feature>
<feature type="compositionally biased region" description="Polar residues" evidence="1">
    <location>
        <begin position="175"/>
        <end position="188"/>
    </location>
</feature>
<feature type="region of interest" description="Disordered" evidence="1">
    <location>
        <begin position="58"/>
        <end position="107"/>
    </location>
</feature>
<dbReference type="Proteomes" id="UP000748756">
    <property type="component" value="Unassembled WGS sequence"/>
</dbReference>
<feature type="compositionally biased region" description="Polar residues" evidence="1">
    <location>
        <begin position="224"/>
        <end position="234"/>
    </location>
</feature>
<evidence type="ECO:0000313" key="3">
    <source>
        <dbReference type="Proteomes" id="UP000748756"/>
    </source>
</evidence>
<proteinExistence type="predicted"/>
<name>A0A9P5REM3_9FUNG</name>
<evidence type="ECO:0000256" key="1">
    <source>
        <dbReference type="SAM" id="MobiDB-lite"/>
    </source>
</evidence>
<sequence>MEVAQPIPGQQLTPTTQASANTLAHSTLLLSTHDITAKAQTSHDSNVTAAATPTLSKQTTFLSETNSENSDSMRDFSHESNLSMDGGVGSCLSDESGHSADDYPGDDTAARRLLRQHSKERAIEHVLQQGKILKISRRLRTRLEYAILKIRRGWSKYTLQEVESLMQPGMSPRITSKRSLAVSTSPRYSSRKRVRKEYPEYEQPSDLISSRKNYHQQDTMEDVFSSSDCQTSLTDPMATAAGGGQGRRYRSRLSFSQFKDSELFLPAKSLMDIATSSPSQSPRLNSGSGFSTSSNQYGIQSPYGSPGSPLYRDSPPVSNWSSFSQPTSPEVTSSSTMLSTAVVASLVQQYDDEIKDVRPEAPSETQAARTILLLASSPTRPPPRTVDQSYLNRERATATVVRSPTASPVLKHAELTTSLGSLPGLTSGITSYSPMTSSPLVHFQTTAASTPSPDRSPTLADNNPFLAKRDGTKGGSSNSLCTSATKHEPTSPSPLSSSSLPILASSPSVPQETTVRALTPPSAKDDDIASLAPGKSSSVSLPSSTTITTRSSKSSRPPRTPSPRRRSQTDATLGVRTPPPSEGKEGMSLRHYNNIATGVAAPSPGGGGSIAQSIAARRRNSGLMGGSGMDMVFSTSEEKSKK</sequence>
<dbReference type="EMBL" id="JAAAUQ010002066">
    <property type="protein sequence ID" value="KAF9128355.1"/>
    <property type="molecule type" value="Genomic_DNA"/>
</dbReference>
<reference evidence="2" key="1">
    <citation type="journal article" date="2020" name="Fungal Divers.">
        <title>Resolving the Mortierellaceae phylogeny through synthesis of multi-gene phylogenetics and phylogenomics.</title>
        <authorList>
            <person name="Vandepol N."/>
            <person name="Liber J."/>
            <person name="Desiro A."/>
            <person name="Na H."/>
            <person name="Kennedy M."/>
            <person name="Barry K."/>
            <person name="Grigoriev I.V."/>
            <person name="Miller A.N."/>
            <person name="O'Donnell K."/>
            <person name="Stajich J.E."/>
            <person name="Bonito G."/>
        </authorList>
    </citation>
    <scope>NUCLEOTIDE SEQUENCE</scope>
    <source>
        <strain evidence="2">NRRL 6426</strain>
    </source>
</reference>
<evidence type="ECO:0000313" key="2">
    <source>
        <dbReference type="EMBL" id="KAF9128355.1"/>
    </source>
</evidence>
<protein>
    <submittedName>
        <fullName evidence="2">Uncharacterized protein</fullName>
    </submittedName>
</protein>
<feature type="compositionally biased region" description="Low complexity" evidence="1">
    <location>
        <begin position="536"/>
        <end position="557"/>
    </location>
</feature>
<feature type="compositionally biased region" description="Polar residues" evidence="1">
    <location>
        <begin position="445"/>
        <end position="461"/>
    </location>
</feature>
<feature type="compositionally biased region" description="Polar residues" evidence="1">
    <location>
        <begin position="475"/>
        <end position="484"/>
    </location>
</feature>
<accession>A0A9P5REM3</accession>
<feature type="region of interest" description="Disordered" evidence="1">
    <location>
        <begin position="175"/>
        <end position="246"/>
    </location>
</feature>
<dbReference type="OrthoDB" id="2359117at2759"/>
<feature type="compositionally biased region" description="Low complexity" evidence="1">
    <location>
        <begin position="493"/>
        <end position="510"/>
    </location>
</feature>
<feature type="compositionally biased region" description="Polar residues" evidence="1">
    <location>
        <begin position="58"/>
        <end position="70"/>
    </location>
</feature>
<feature type="compositionally biased region" description="Polar residues" evidence="1">
    <location>
        <begin position="316"/>
        <end position="333"/>
    </location>
</feature>
<feature type="compositionally biased region" description="Polar residues" evidence="1">
    <location>
        <begin position="274"/>
        <end position="303"/>
    </location>
</feature>